<dbReference type="EMBL" id="WTPX01000099">
    <property type="protein sequence ID" value="NNJ26806.1"/>
    <property type="molecule type" value="Genomic_DNA"/>
</dbReference>
<comment type="caution">
    <text evidence="3">The sequence shown here is derived from an EMBL/GenBank/DDBJ whole genome shotgun (WGS) entry which is preliminary data.</text>
</comment>
<feature type="transmembrane region" description="Helical" evidence="1">
    <location>
        <begin position="21"/>
        <end position="45"/>
    </location>
</feature>
<name>A0ABX1VIZ6_9PLAN</name>
<keyword evidence="1" id="KW-0812">Transmembrane</keyword>
<sequence>MSRPFSAVAQKSLSSHVRRAGFTLIELLVVIAIIAILVSLLLPAVQQAREAARRSQCQNNLKQIGLAMHNYHGAFNTFPTARGGTQVDNATLYGAAPGATESSNSSRLAWTVGLLPYLDQTALWNQISKPLAVKADGTVQTPAFAPMGPRPWATTYGPWLVQVPALLCPTDGAPVVSQADTNYAVNWGDNGRGNGASNLTSPQSTNRGPFGYFAWRGLRDLRDGTTSTILVGEIGRGDGSRRYIGRVARNTGYSDSINLNPKANCLDIVSDVNDPGNYAASVTVMFDRGSRWIDGAASHSGFNTILPPNSPSCMQNNDDSGLGVISAGSHHSGGAQFVLGDGSVKFISETIDAGTQTAAVKTSGASNYGTWGALGTRDGGEVLGEF</sequence>
<evidence type="ECO:0000256" key="1">
    <source>
        <dbReference type="SAM" id="Phobius"/>
    </source>
</evidence>
<dbReference type="RefSeq" id="WP_171188185.1">
    <property type="nucleotide sequence ID" value="NZ_WTPX01000099.1"/>
</dbReference>
<evidence type="ECO:0000313" key="3">
    <source>
        <dbReference type="EMBL" id="NNJ26806.1"/>
    </source>
</evidence>
<dbReference type="Proteomes" id="UP000609651">
    <property type="component" value="Unassembled WGS sequence"/>
</dbReference>
<dbReference type="Pfam" id="PF07596">
    <property type="entry name" value="SBP_bac_10"/>
    <property type="match status" value="1"/>
</dbReference>
<dbReference type="InterPro" id="IPR027558">
    <property type="entry name" value="Pre_pil_HX9DG_C"/>
</dbReference>
<dbReference type="InterPro" id="IPR045584">
    <property type="entry name" value="Pilin-like"/>
</dbReference>
<reference evidence="3 4" key="1">
    <citation type="journal article" date="2020" name="Syst. Appl. Microbiol.">
        <title>Alienimonas chondri sp. nov., a novel planctomycete isolated from the biofilm of the red alga Chondrus crispus.</title>
        <authorList>
            <person name="Vitorino I."/>
            <person name="Albuquerque L."/>
            <person name="Wiegand S."/>
            <person name="Kallscheuer N."/>
            <person name="da Costa M.S."/>
            <person name="Lobo-da-Cunha A."/>
            <person name="Jogler C."/>
            <person name="Lage O.M."/>
        </authorList>
    </citation>
    <scope>NUCLEOTIDE SEQUENCE [LARGE SCALE GENOMIC DNA]</scope>
    <source>
        <strain evidence="3 4">LzC2</strain>
    </source>
</reference>
<dbReference type="PANTHER" id="PTHR30093:SF2">
    <property type="entry name" value="TYPE II SECRETION SYSTEM PROTEIN H"/>
    <property type="match status" value="1"/>
</dbReference>
<keyword evidence="4" id="KW-1185">Reference proteome</keyword>
<accession>A0ABX1VIZ6</accession>
<evidence type="ECO:0000313" key="4">
    <source>
        <dbReference type="Proteomes" id="UP000609651"/>
    </source>
</evidence>
<protein>
    <recommendedName>
        <fullName evidence="2">DUF1559 domain-containing protein</fullName>
    </recommendedName>
</protein>
<feature type="domain" description="DUF1559" evidence="2">
    <location>
        <begin position="46"/>
        <end position="353"/>
    </location>
</feature>
<dbReference type="PANTHER" id="PTHR30093">
    <property type="entry name" value="GENERAL SECRETION PATHWAY PROTEIN G"/>
    <property type="match status" value="1"/>
</dbReference>
<proteinExistence type="predicted"/>
<keyword evidence="1" id="KW-1133">Transmembrane helix</keyword>
<dbReference type="PROSITE" id="PS00409">
    <property type="entry name" value="PROKAR_NTER_METHYL"/>
    <property type="match status" value="1"/>
</dbReference>
<dbReference type="InterPro" id="IPR011453">
    <property type="entry name" value="DUF1559"/>
</dbReference>
<dbReference type="Pfam" id="PF07963">
    <property type="entry name" value="N_methyl"/>
    <property type="match status" value="1"/>
</dbReference>
<evidence type="ECO:0000259" key="2">
    <source>
        <dbReference type="Pfam" id="PF07596"/>
    </source>
</evidence>
<dbReference type="NCBIfam" id="TIGR04294">
    <property type="entry name" value="pre_pil_HX9DG"/>
    <property type="match status" value="1"/>
</dbReference>
<gene>
    <name evidence="3" type="ORF">LzC2_29000</name>
</gene>
<dbReference type="InterPro" id="IPR012902">
    <property type="entry name" value="N_methyl_site"/>
</dbReference>
<keyword evidence="1" id="KW-0472">Membrane</keyword>
<dbReference type="Gene3D" id="3.30.700.10">
    <property type="entry name" value="Glycoprotein, Type 4 Pilin"/>
    <property type="match status" value="1"/>
</dbReference>
<organism evidence="3 4">
    <name type="scientific">Alienimonas chondri</name>
    <dbReference type="NCBI Taxonomy" id="2681879"/>
    <lineage>
        <taxon>Bacteria</taxon>
        <taxon>Pseudomonadati</taxon>
        <taxon>Planctomycetota</taxon>
        <taxon>Planctomycetia</taxon>
        <taxon>Planctomycetales</taxon>
        <taxon>Planctomycetaceae</taxon>
        <taxon>Alienimonas</taxon>
    </lineage>
</organism>
<dbReference type="NCBIfam" id="TIGR02532">
    <property type="entry name" value="IV_pilin_GFxxxE"/>
    <property type="match status" value="1"/>
</dbReference>
<dbReference type="SUPFAM" id="SSF54523">
    <property type="entry name" value="Pili subunits"/>
    <property type="match status" value="1"/>
</dbReference>